<feature type="transmembrane region" description="Helical" evidence="2">
    <location>
        <begin position="61"/>
        <end position="80"/>
    </location>
</feature>
<evidence type="ECO:0000313" key="3">
    <source>
        <dbReference type="EMBL" id="MCM0619756.1"/>
    </source>
</evidence>
<name>A0A9X2D5W4_9ACTN</name>
<keyword evidence="2" id="KW-1133">Transmembrane helix</keyword>
<accession>A0A9X2D5W4</accession>
<feature type="region of interest" description="Disordered" evidence="1">
    <location>
        <begin position="1"/>
        <end position="20"/>
    </location>
</feature>
<dbReference type="AlphaFoldDB" id="A0A9X2D5W4"/>
<evidence type="ECO:0000256" key="2">
    <source>
        <dbReference type="SAM" id="Phobius"/>
    </source>
</evidence>
<feature type="transmembrane region" description="Helical" evidence="2">
    <location>
        <begin position="26"/>
        <end position="49"/>
    </location>
</feature>
<evidence type="ECO:0000256" key="1">
    <source>
        <dbReference type="SAM" id="MobiDB-lite"/>
    </source>
</evidence>
<dbReference type="RefSeq" id="WP_250055514.1">
    <property type="nucleotide sequence ID" value="NZ_JAMJPH010000025.1"/>
</dbReference>
<keyword evidence="4" id="KW-1185">Reference proteome</keyword>
<organism evidence="3 4">
    <name type="scientific">Nocardioides bruguierae</name>
    <dbReference type="NCBI Taxonomy" id="2945102"/>
    <lineage>
        <taxon>Bacteria</taxon>
        <taxon>Bacillati</taxon>
        <taxon>Actinomycetota</taxon>
        <taxon>Actinomycetes</taxon>
        <taxon>Propionibacteriales</taxon>
        <taxon>Nocardioidaceae</taxon>
        <taxon>Nocardioides</taxon>
    </lineage>
</organism>
<keyword evidence="2" id="KW-0812">Transmembrane</keyword>
<gene>
    <name evidence="3" type="ORF">M8330_05545</name>
</gene>
<comment type="caution">
    <text evidence="3">The sequence shown here is derived from an EMBL/GenBank/DDBJ whole genome shotgun (WGS) entry which is preliminary data.</text>
</comment>
<protein>
    <submittedName>
        <fullName evidence="3">Uncharacterized protein</fullName>
    </submittedName>
</protein>
<keyword evidence="2" id="KW-0472">Membrane</keyword>
<proteinExistence type="predicted"/>
<feature type="compositionally biased region" description="Low complexity" evidence="1">
    <location>
        <begin position="8"/>
        <end position="18"/>
    </location>
</feature>
<dbReference type="Proteomes" id="UP001139485">
    <property type="component" value="Unassembled WGS sequence"/>
</dbReference>
<sequence>MPTTIETSPPAGDAPSAPRSRRRRRAAALLLVIALGLAAVGGVQGWRWWTHPTVLGEAEGFGWFVADPLAVADASLYYLVAWPLGDDAATTITIEDAAPVLTTDGTRADISVVVCRGADEEPMGVGPSLAGWCEATEPAVGATFTWGGGADEALYVLVTAQQPGRTRLTAVDLTYSYEVGPFTRRGTERLEEQVFVLRAR</sequence>
<evidence type="ECO:0000313" key="4">
    <source>
        <dbReference type="Proteomes" id="UP001139485"/>
    </source>
</evidence>
<dbReference type="EMBL" id="JAMOIL010000005">
    <property type="protein sequence ID" value="MCM0619756.1"/>
    <property type="molecule type" value="Genomic_DNA"/>
</dbReference>
<reference evidence="3" key="1">
    <citation type="submission" date="2022-05" db="EMBL/GenBank/DDBJ databases">
        <authorList>
            <person name="Tuo L."/>
        </authorList>
    </citation>
    <scope>NUCLEOTIDE SEQUENCE</scope>
    <source>
        <strain evidence="3">BSK12Z-4</strain>
    </source>
</reference>